<name>A0AAV5M9G8_9ROSI</name>
<dbReference type="AlphaFoldDB" id="A0AAV5M9G8"/>
<sequence>MQSNYKSISKYINNCKWKSKEERKNKNQAFPTKLGSVETQQICWVSTNPTLAGREPSKAGFPPNPALLGSLKPRSAGFRRTQPWLVANPARLGTEPSLGWSTNPARAQCSRGGVGLVCRGGMIAGSGLRRVGVYDCRRSGRRVQVIWAQRAGLVQSKAGDGWRAT</sequence>
<gene>
    <name evidence="1" type="ORF">SLEP1_g52383</name>
</gene>
<keyword evidence="2" id="KW-1185">Reference proteome</keyword>
<dbReference type="Proteomes" id="UP001054252">
    <property type="component" value="Unassembled WGS sequence"/>
</dbReference>
<comment type="caution">
    <text evidence="1">The sequence shown here is derived from an EMBL/GenBank/DDBJ whole genome shotgun (WGS) entry which is preliminary data.</text>
</comment>
<proteinExistence type="predicted"/>
<organism evidence="1 2">
    <name type="scientific">Rubroshorea leprosula</name>
    <dbReference type="NCBI Taxonomy" id="152421"/>
    <lineage>
        <taxon>Eukaryota</taxon>
        <taxon>Viridiplantae</taxon>
        <taxon>Streptophyta</taxon>
        <taxon>Embryophyta</taxon>
        <taxon>Tracheophyta</taxon>
        <taxon>Spermatophyta</taxon>
        <taxon>Magnoliopsida</taxon>
        <taxon>eudicotyledons</taxon>
        <taxon>Gunneridae</taxon>
        <taxon>Pentapetalae</taxon>
        <taxon>rosids</taxon>
        <taxon>malvids</taxon>
        <taxon>Malvales</taxon>
        <taxon>Dipterocarpaceae</taxon>
        <taxon>Rubroshorea</taxon>
    </lineage>
</organism>
<evidence type="ECO:0000313" key="2">
    <source>
        <dbReference type="Proteomes" id="UP001054252"/>
    </source>
</evidence>
<reference evidence="1 2" key="1">
    <citation type="journal article" date="2021" name="Commun. Biol.">
        <title>The genome of Shorea leprosula (Dipterocarpaceae) highlights the ecological relevance of drought in aseasonal tropical rainforests.</title>
        <authorList>
            <person name="Ng K.K.S."/>
            <person name="Kobayashi M.J."/>
            <person name="Fawcett J.A."/>
            <person name="Hatakeyama M."/>
            <person name="Paape T."/>
            <person name="Ng C.H."/>
            <person name="Ang C.C."/>
            <person name="Tnah L.H."/>
            <person name="Lee C.T."/>
            <person name="Nishiyama T."/>
            <person name="Sese J."/>
            <person name="O'Brien M.J."/>
            <person name="Copetti D."/>
            <person name="Mohd Noor M.I."/>
            <person name="Ong R.C."/>
            <person name="Putra M."/>
            <person name="Sireger I.Z."/>
            <person name="Indrioko S."/>
            <person name="Kosugi Y."/>
            <person name="Izuno A."/>
            <person name="Isagi Y."/>
            <person name="Lee S.L."/>
            <person name="Shimizu K.K."/>
        </authorList>
    </citation>
    <scope>NUCLEOTIDE SEQUENCE [LARGE SCALE GENOMIC DNA]</scope>
    <source>
        <strain evidence="1">214</strain>
    </source>
</reference>
<dbReference type="EMBL" id="BPVZ01000192">
    <property type="protein sequence ID" value="GKV45277.1"/>
    <property type="molecule type" value="Genomic_DNA"/>
</dbReference>
<evidence type="ECO:0000313" key="1">
    <source>
        <dbReference type="EMBL" id="GKV45277.1"/>
    </source>
</evidence>
<accession>A0AAV5M9G8</accession>
<protein>
    <submittedName>
        <fullName evidence="1">Uncharacterized protein</fullName>
    </submittedName>
</protein>